<evidence type="ECO:0000313" key="9">
    <source>
        <dbReference type="Proteomes" id="UP000515163"/>
    </source>
</evidence>
<proteinExistence type="inferred from homology"/>
<evidence type="ECO:0000313" key="10">
    <source>
        <dbReference type="RefSeq" id="XP_031557845.1"/>
    </source>
</evidence>
<dbReference type="KEGG" id="aten:116294388"/>
<reference evidence="10" key="1">
    <citation type="submission" date="2025-08" db="UniProtKB">
        <authorList>
            <consortium name="RefSeq"/>
        </authorList>
    </citation>
    <scope>IDENTIFICATION</scope>
</reference>
<dbReference type="OrthoDB" id="366214at2759"/>
<dbReference type="RefSeq" id="XP_031557845.1">
    <property type="nucleotide sequence ID" value="XM_031701985.1"/>
</dbReference>
<dbReference type="HAMAP" id="MF_00508">
    <property type="entry name" value="Ribosomal_uS10"/>
    <property type="match status" value="1"/>
</dbReference>
<dbReference type="Gene3D" id="3.30.70.600">
    <property type="entry name" value="Ribosomal protein S10 domain"/>
    <property type="match status" value="1"/>
</dbReference>
<dbReference type="InterPro" id="IPR040055">
    <property type="entry name" value="Ribosomal_uS10m"/>
</dbReference>
<dbReference type="GO" id="GO:0003735">
    <property type="term" value="F:structural constituent of ribosome"/>
    <property type="evidence" value="ECO:0007669"/>
    <property type="project" value="InterPro"/>
</dbReference>
<evidence type="ECO:0000256" key="6">
    <source>
        <dbReference type="ARBA" id="ARBA00035261"/>
    </source>
</evidence>
<evidence type="ECO:0000256" key="2">
    <source>
        <dbReference type="ARBA" id="ARBA00007102"/>
    </source>
</evidence>
<evidence type="ECO:0000256" key="1">
    <source>
        <dbReference type="ARBA" id="ARBA00004173"/>
    </source>
</evidence>
<dbReference type="InterPro" id="IPR027486">
    <property type="entry name" value="Ribosomal_uS10_dom"/>
</dbReference>
<keyword evidence="5" id="KW-0687">Ribonucleoprotein</keyword>
<name>A0A6P8HYV9_ACTTE</name>
<sequence length="209" mass="23749">MALKCLGQRLFLGLTQTTHSLFINQAIYTKGNALALAPCFLTNKLGCFNVFMVGHYSSQLQASGSDFSDDTLYPLVSVKVKGSDEAVLKSYTHFVTRAANILNIDISKTILLPTRKERYTLLKSPHIYKKHRAQYEIRTHSRLLQLRNITAETSDVFLEYIQRNLPEGISMNIEHTALKQMPDYLQPPPEALEFLKMQRKDSENIPETG</sequence>
<dbReference type="FunCoup" id="A0A6P8HYV9">
    <property type="interactions" value="1230"/>
</dbReference>
<dbReference type="PRINTS" id="PR00971">
    <property type="entry name" value="RIBOSOMALS10"/>
</dbReference>
<dbReference type="NCBIfam" id="TIGR01049">
    <property type="entry name" value="rpsJ_bact"/>
    <property type="match status" value="1"/>
</dbReference>
<dbReference type="SMART" id="SM01403">
    <property type="entry name" value="Ribosomal_S10"/>
    <property type="match status" value="1"/>
</dbReference>
<feature type="domain" description="Small ribosomal subunit protein uS10" evidence="8">
    <location>
        <begin position="77"/>
        <end position="174"/>
    </location>
</feature>
<dbReference type="InParanoid" id="A0A6P8HYV9"/>
<dbReference type="PANTHER" id="PTHR13334:SF4">
    <property type="entry name" value="SMALL RIBOSOMAL SUBUNIT PROTEIN US10M"/>
    <property type="match status" value="1"/>
</dbReference>
<organism evidence="9 10">
    <name type="scientific">Actinia tenebrosa</name>
    <name type="common">Australian red waratah sea anemone</name>
    <dbReference type="NCBI Taxonomy" id="6105"/>
    <lineage>
        <taxon>Eukaryota</taxon>
        <taxon>Metazoa</taxon>
        <taxon>Cnidaria</taxon>
        <taxon>Anthozoa</taxon>
        <taxon>Hexacorallia</taxon>
        <taxon>Actiniaria</taxon>
        <taxon>Actiniidae</taxon>
        <taxon>Actinia</taxon>
    </lineage>
</organism>
<protein>
    <recommendedName>
        <fullName evidence="6">Small ribosomal subunit protein uS10m</fullName>
    </recommendedName>
    <alternativeName>
        <fullName evidence="7">28S ribosomal protein S10, mitochondrial</fullName>
    </alternativeName>
</protein>
<comment type="subcellular location">
    <subcellularLocation>
        <location evidence="1">Mitochondrion</location>
    </subcellularLocation>
</comment>
<dbReference type="InterPro" id="IPR036838">
    <property type="entry name" value="Ribosomal_uS10_dom_sf"/>
</dbReference>
<evidence type="ECO:0000256" key="5">
    <source>
        <dbReference type="ARBA" id="ARBA00023274"/>
    </source>
</evidence>
<dbReference type="GO" id="GO:0006412">
    <property type="term" value="P:translation"/>
    <property type="evidence" value="ECO:0007669"/>
    <property type="project" value="InterPro"/>
</dbReference>
<dbReference type="Pfam" id="PF00338">
    <property type="entry name" value="Ribosomal_S10"/>
    <property type="match status" value="1"/>
</dbReference>
<dbReference type="GeneID" id="116294388"/>
<evidence type="ECO:0000256" key="4">
    <source>
        <dbReference type="ARBA" id="ARBA00023128"/>
    </source>
</evidence>
<dbReference type="SUPFAM" id="SSF54999">
    <property type="entry name" value="Ribosomal protein S10"/>
    <property type="match status" value="1"/>
</dbReference>
<evidence type="ECO:0000259" key="8">
    <source>
        <dbReference type="SMART" id="SM01403"/>
    </source>
</evidence>
<accession>A0A6P8HYV9</accession>
<evidence type="ECO:0000256" key="3">
    <source>
        <dbReference type="ARBA" id="ARBA00022980"/>
    </source>
</evidence>
<dbReference type="InterPro" id="IPR001848">
    <property type="entry name" value="Ribosomal_uS10"/>
</dbReference>
<keyword evidence="9" id="KW-1185">Reference proteome</keyword>
<dbReference type="PANTHER" id="PTHR13334">
    <property type="entry name" value="MITOCHONDRIAL 28S RIBOSOMAL PROTEIN S10"/>
    <property type="match status" value="1"/>
</dbReference>
<gene>
    <name evidence="10" type="primary">LOC116294388</name>
</gene>
<dbReference type="Proteomes" id="UP000515163">
    <property type="component" value="Unplaced"/>
</dbReference>
<keyword evidence="3" id="KW-0689">Ribosomal protein</keyword>
<comment type="similarity">
    <text evidence="2">Belongs to the universal ribosomal protein uS10 family.</text>
</comment>
<evidence type="ECO:0000256" key="7">
    <source>
        <dbReference type="ARBA" id="ARBA00035544"/>
    </source>
</evidence>
<keyword evidence="4" id="KW-0496">Mitochondrion</keyword>
<dbReference type="AlphaFoldDB" id="A0A6P8HYV9"/>
<dbReference type="GO" id="GO:0005763">
    <property type="term" value="C:mitochondrial small ribosomal subunit"/>
    <property type="evidence" value="ECO:0007669"/>
    <property type="project" value="InterPro"/>
</dbReference>